<protein>
    <submittedName>
        <fullName evidence="1">Uncharacterized protein</fullName>
    </submittedName>
</protein>
<dbReference type="Proteomes" id="UP001151760">
    <property type="component" value="Unassembled WGS sequence"/>
</dbReference>
<reference evidence="1" key="2">
    <citation type="submission" date="2022-01" db="EMBL/GenBank/DDBJ databases">
        <authorList>
            <person name="Yamashiro T."/>
            <person name="Shiraishi A."/>
            <person name="Satake H."/>
            <person name="Nakayama K."/>
        </authorList>
    </citation>
    <scope>NUCLEOTIDE SEQUENCE</scope>
</reference>
<comment type="caution">
    <text evidence="1">The sequence shown here is derived from an EMBL/GenBank/DDBJ whole genome shotgun (WGS) entry which is preliminary data.</text>
</comment>
<name>A0ABQ5I5G4_9ASTR</name>
<keyword evidence="2" id="KW-1185">Reference proteome</keyword>
<feature type="non-terminal residue" evidence="1">
    <location>
        <position position="174"/>
    </location>
</feature>
<sequence length="174" mass="18861">MYVGRICPDFILSITKWQSISVCLVLAYRTGLDAKAIAEKIFTGLGTYTTTCFFDCYEIKLSPIKILDPVIDLLDVGLSYEKYKENVRTDCKSNIWPADVDVLVVVVVEGLVSGEVEVGEMTVGEGTGWGKKIEVGEEGVKVSVDVLVVWSGGVSNKVSKGLLLCKIGDGSLLM</sequence>
<gene>
    <name evidence="1" type="ORF">Tco_1090130</name>
</gene>
<accession>A0ABQ5I5G4</accession>
<reference evidence="1" key="1">
    <citation type="journal article" date="2022" name="Int. J. Mol. Sci.">
        <title>Draft Genome of Tanacetum Coccineum: Genomic Comparison of Closely Related Tanacetum-Family Plants.</title>
        <authorList>
            <person name="Yamashiro T."/>
            <person name="Shiraishi A."/>
            <person name="Nakayama K."/>
            <person name="Satake H."/>
        </authorList>
    </citation>
    <scope>NUCLEOTIDE SEQUENCE</scope>
</reference>
<proteinExistence type="predicted"/>
<evidence type="ECO:0000313" key="1">
    <source>
        <dbReference type="EMBL" id="GJT94612.1"/>
    </source>
</evidence>
<evidence type="ECO:0000313" key="2">
    <source>
        <dbReference type="Proteomes" id="UP001151760"/>
    </source>
</evidence>
<organism evidence="1 2">
    <name type="scientific">Tanacetum coccineum</name>
    <dbReference type="NCBI Taxonomy" id="301880"/>
    <lineage>
        <taxon>Eukaryota</taxon>
        <taxon>Viridiplantae</taxon>
        <taxon>Streptophyta</taxon>
        <taxon>Embryophyta</taxon>
        <taxon>Tracheophyta</taxon>
        <taxon>Spermatophyta</taxon>
        <taxon>Magnoliopsida</taxon>
        <taxon>eudicotyledons</taxon>
        <taxon>Gunneridae</taxon>
        <taxon>Pentapetalae</taxon>
        <taxon>asterids</taxon>
        <taxon>campanulids</taxon>
        <taxon>Asterales</taxon>
        <taxon>Asteraceae</taxon>
        <taxon>Asteroideae</taxon>
        <taxon>Anthemideae</taxon>
        <taxon>Anthemidinae</taxon>
        <taxon>Tanacetum</taxon>
    </lineage>
</organism>
<dbReference type="EMBL" id="BQNB010020312">
    <property type="protein sequence ID" value="GJT94612.1"/>
    <property type="molecule type" value="Genomic_DNA"/>
</dbReference>